<keyword evidence="3" id="KW-1185">Reference proteome</keyword>
<evidence type="ECO:0000313" key="2">
    <source>
        <dbReference type="EMBL" id="KHK96562.1"/>
    </source>
</evidence>
<keyword evidence="1" id="KW-0472">Membrane</keyword>
<evidence type="ECO:0000256" key="1">
    <source>
        <dbReference type="SAM" id="Phobius"/>
    </source>
</evidence>
<keyword evidence="1" id="KW-1133">Transmembrane helix</keyword>
<feature type="transmembrane region" description="Helical" evidence="1">
    <location>
        <begin position="6"/>
        <end position="22"/>
    </location>
</feature>
<dbReference type="EMBL" id="JTDK01000014">
    <property type="protein sequence ID" value="KHK96562.1"/>
    <property type="molecule type" value="Genomic_DNA"/>
</dbReference>
<sequence length="234" mass="24583">MFPLLIGIGTPVLIIVVIMWVFRTRGTRDAAPIVRIALMISAAWAGLALLWGVVRTVLWFQPGIGIPFTVRTLAYWPVPESSDALATAGSIQLDGGFTLAQLTSFDLLSTPTRGILAVGDLLGTGLTVVIVGLIALACFRFIQGKPFAPELARLSLIAASVVLVGGIATQVVAQYGGTQALAEIVSAGLGPDGVQAAGIWAIDWWPVWLAIGLAAFSALMRHGTVLQRETEGLV</sequence>
<feature type="transmembrane region" description="Helical" evidence="1">
    <location>
        <begin position="34"/>
        <end position="54"/>
    </location>
</feature>
<dbReference type="OrthoDB" id="5119249at2"/>
<gene>
    <name evidence="2" type="ORF">LK09_14545</name>
</gene>
<evidence type="ECO:0000313" key="3">
    <source>
        <dbReference type="Proteomes" id="UP000031030"/>
    </source>
</evidence>
<comment type="caution">
    <text evidence="2">The sequence shown here is derived from an EMBL/GenBank/DDBJ whole genome shotgun (WGS) entry which is preliminary data.</text>
</comment>
<feature type="transmembrane region" description="Helical" evidence="1">
    <location>
        <begin position="154"/>
        <end position="177"/>
    </location>
</feature>
<feature type="transmembrane region" description="Helical" evidence="1">
    <location>
        <begin position="197"/>
        <end position="219"/>
    </location>
</feature>
<dbReference type="RefSeq" id="WP_039400940.1">
    <property type="nucleotide sequence ID" value="NZ_JTDK01000014.1"/>
</dbReference>
<keyword evidence="1" id="KW-0812">Transmembrane</keyword>
<organism evidence="2 3">
    <name type="scientific">Microbacterium mangrovi</name>
    <dbReference type="NCBI Taxonomy" id="1348253"/>
    <lineage>
        <taxon>Bacteria</taxon>
        <taxon>Bacillati</taxon>
        <taxon>Actinomycetota</taxon>
        <taxon>Actinomycetes</taxon>
        <taxon>Micrococcales</taxon>
        <taxon>Microbacteriaceae</taxon>
        <taxon>Microbacterium</taxon>
    </lineage>
</organism>
<proteinExistence type="predicted"/>
<dbReference type="AlphaFoldDB" id="A0A0B2A4N6"/>
<protein>
    <recommendedName>
        <fullName evidence="4">DUF2975 domain-containing protein</fullName>
    </recommendedName>
</protein>
<dbReference type="Proteomes" id="UP000031030">
    <property type="component" value="Unassembled WGS sequence"/>
</dbReference>
<accession>A0A0B2A4N6</accession>
<evidence type="ECO:0008006" key="4">
    <source>
        <dbReference type="Google" id="ProtNLM"/>
    </source>
</evidence>
<reference evidence="2 3" key="1">
    <citation type="submission" date="2014-11" db="EMBL/GenBank/DDBJ databases">
        <title>Genome sequence of Microbacterium mangrovi MUSC 115(T).</title>
        <authorList>
            <person name="Lee L.-H."/>
        </authorList>
    </citation>
    <scope>NUCLEOTIDE SEQUENCE [LARGE SCALE GENOMIC DNA]</scope>
    <source>
        <strain evidence="2 3">MUSC 115</strain>
    </source>
</reference>
<name>A0A0B2A4N6_9MICO</name>
<feature type="transmembrane region" description="Helical" evidence="1">
    <location>
        <begin position="121"/>
        <end position="142"/>
    </location>
</feature>